<organism evidence="2 4">
    <name type="scientific">Verticillium longisporum</name>
    <name type="common">Verticillium dahliae var. longisporum</name>
    <dbReference type="NCBI Taxonomy" id="100787"/>
    <lineage>
        <taxon>Eukaryota</taxon>
        <taxon>Fungi</taxon>
        <taxon>Dikarya</taxon>
        <taxon>Ascomycota</taxon>
        <taxon>Pezizomycotina</taxon>
        <taxon>Sordariomycetes</taxon>
        <taxon>Hypocreomycetidae</taxon>
        <taxon>Glomerellales</taxon>
        <taxon>Plectosphaerellaceae</taxon>
        <taxon>Verticillium</taxon>
    </lineage>
</organism>
<keyword evidence="3" id="KW-1185">Reference proteome</keyword>
<dbReference type="PANTHER" id="PTHR39596">
    <property type="match status" value="1"/>
</dbReference>
<proteinExistence type="predicted"/>
<reference evidence="3 4" key="1">
    <citation type="submission" date="2015-05" db="EMBL/GenBank/DDBJ databases">
        <authorList>
            <person name="Fogelqvist Johan"/>
        </authorList>
    </citation>
    <scope>NUCLEOTIDE SEQUENCE [LARGE SCALE GENOMIC DNA]</scope>
    <source>
        <strain evidence="1">VL1</strain>
        <strain evidence="2">VL2</strain>
    </source>
</reference>
<evidence type="ECO:0000313" key="1">
    <source>
        <dbReference type="EMBL" id="CRK17364.1"/>
    </source>
</evidence>
<dbReference type="Proteomes" id="UP000044602">
    <property type="component" value="Unassembled WGS sequence"/>
</dbReference>
<dbReference type="STRING" id="100787.A0A0G4LKN3"/>
<dbReference type="EMBL" id="CVQI01013335">
    <property type="protein sequence ID" value="CRK22489.1"/>
    <property type="molecule type" value="Genomic_DNA"/>
</dbReference>
<dbReference type="Proteomes" id="UP000045706">
    <property type="component" value="Unassembled WGS sequence"/>
</dbReference>
<evidence type="ECO:0000313" key="4">
    <source>
        <dbReference type="Proteomes" id="UP000045706"/>
    </source>
</evidence>
<accession>A0A0G4LKN3</accession>
<evidence type="ECO:0008006" key="5">
    <source>
        <dbReference type="Google" id="ProtNLM"/>
    </source>
</evidence>
<evidence type="ECO:0000313" key="3">
    <source>
        <dbReference type="Proteomes" id="UP000044602"/>
    </source>
</evidence>
<dbReference type="PANTHER" id="PTHR39596:SF2">
    <property type="entry name" value="HET DOMAIN PROTEIN (AFU_ORTHOLOGUE AFUA_1G17550)-RELATED"/>
    <property type="match status" value="1"/>
</dbReference>
<dbReference type="AlphaFoldDB" id="A0A0G4LKN3"/>
<protein>
    <recommendedName>
        <fullName evidence="5">Heterokaryon incompatibility domain-containing protein</fullName>
    </recommendedName>
</protein>
<gene>
    <name evidence="1" type="ORF">BN1708_012024</name>
    <name evidence="2" type="ORF">BN1723_002921</name>
</gene>
<dbReference type="EMBL" id="CVQH01008446">
    <property type="protein sequence ID" value="CRK17364.1"/>
    <property type="molecule type" value="Genomic_DNA"/>
</dbReference>
<sequence>MKLEGKMLSVQEAATGSAFVATSHVWADGMGNPAASTLPLCRILEIQKLVNELPKKNRDTQANTPFWIDTLCVPRGPRDLRRIALGQLRKPYEQAADVLVLDSYLRRQASAERSTSELLALIALCPWSHRLWTFQEGRIPREPACVWFSFQDAVVNLSSKLRTPEPHFPTPAGRTVSLRLLLGHQQTRASASFLPDEHLHHPSVLRQALAGRRTSRSEDEALCISTLLNLAPDVADKIICSAGEARMAAIWDHLPTIPVGIAFSKSTKKLNISGFRWAPSTFMGDSDTSLKHWEGPNGTWAAPPAQATPTGLAIRRPAMLLDEFCPGALSEGDHELSSDLTMRRQIVDAVVDFLRDHPNVLDLMKGINVYGQWGEDDDLAIRDCVGLVEAFVEYGDFLSVNTTQTDRIWCLD</sequence>
<name>A0A0G4LKN3_VERLO</name>
<evidence type="ECO:0000313" key="2">
    <source>
        <dbReference type="EMBL" id="CRK22489.1"/>
    </source>
</evidence>